<name>A0ABR6KP90_9BACT</name>
<gene>
    <name evidence="9" type="ORF">GGQ57_003240</name>
</gene>
<dbReference type="InterPro" id="IPR012944">
    <property type="entry name" value="SusD_RagB_dom"/>
</dbReference>
<evidence type="ECO:0000313" key="10">
    <source>
        <dbReference type="Proteomes" id="UP000533637"/>
    </source>
</evidence>
<dbReference type="Pfam" id="PF07980">
    <property type="entry name" value="SusD_RagB"/>
    <property type="match status" value="1"/>
</dbReference>
<dbReference type="EMBL" id="JACHOC010000006">
    <property type="protein sequence ID" value="MBB4623328.1"/>
    <property type="molecule type" value="Genomic_DNA"/>
</dbReference>
<feature type="domain" description="SusD-like N-terminal" evidence="8">
    <location>
        <begin position="23"/>
        <end position="231"/>
    </location>
</feature>
<evidence type="ECO:0000313" key="9">
    <source>
        <dbReference type="EMBL" id="MBB4623328.1"/>
    </source>
</evidence>
<dbReference type="Pfam" id="PF14322">
    <property type="entry name" value="SusD-like_3"/>
    <property type="match status" value="1"/>
</dbReference>
<dbReference type="Gene3D" id="1.25.40.390">
    <property type="match status" value="1"/>
</dbReference>
<organism evidence="9 10">
    <name type="scientific">Parabacteroides faecis</name>
    <dbReference type="NCBI Taxonomy" id="1217282"/>
    <lineage>
        <taxon>Bacteria</taxon>
        <taxon>Pseudomonadati</taxon>
        <taxon>Bacteroidota</taxon>
        <taxon>Bacteroidia</taxon>
        <taxon>Bacteroidales</taxon>
        <taxon>Tannerellaceae</taxon>
        <taxon>Parabacteroides</taxon>
    </lineage>
</organism>
<keyword evidence="4" id="KW-0472">Membrane</keyword>
<dbReference type="SUPFAM" id="SSF48452">
    <property type="entry name" value="TPR-like"/>
    <property type="match status" value="1"/>
</dbReference>
<protein>
    <submittedName>
        <fullName evidence="9">Tetratricopeptide (TPR) repeat protein</fullName>
    </submittedName>
</protein>
<reference evidence="9 10" key="1">
    <citation type="submission" date="2020-08" db="EMBL/GenBank/DDBJ databases">
        <title>Genomic Encyclopedia of Type Strains, Phase IV (KMG-IV): sequencing the most valuable type-strain genomes for metagenomic binning, comparative biology and taxonomic classification.</title>
        <authorList>
            <person name="Goeker M."/>
        </authorList>
    </citation>
    <scope>NUCLEOTIDE SEQUENCE [LARGE SCALE GENOMIC DNA]</scope>
    <source>
        <strain evidence="9 10">DSM 102983</strain>
    </source>
</reference>
<evidence type="ECO:0000256" key="3">
    <source>
        <dbReference type="ARBA" id="ARBA00022729"/>
    </source>
</evidence>
<evidence type="ECO:0000259" key="7">
    <source>
        <dbReference type="Pfam" id="PF07980"/>
    </source>
</evidence>
<dbReference type="CDD" id="cd08977">
    <property type="entry name" value="SusD"/>
    <property type="match status" value="1"/>
</dbReference>
<feature type="chain" id="PRO_5046894343" evidence="6">
    <location>
        <begin position="23"/>
        <end position="537"/>
    </location>
</feature>
<sequence>MKKIIYSLMVACAVSFSSCSDSFLELSNPSALSPEYFPKTIDDMELIVNALYAQPNSMHMYGFYMMGKHSFICDHTVDMAWSADQVWNQQVLHEVSTDNENILLLWDGLYKTVNAANTVIEEAQNYKGERSPEIEARLSQIIGEGLFWRGWAHQHLVQYWGEGFPCNGDGDKLGIPLRVRTATAIDQVNLGRSTVNEVYDQILKDYAEAESLLPDTWSERADKPRPTKWTCRSFKGQAELYVGNYVQAAKDLKEVIDKSGKRLVDYAEYEKMFNDDQSKFNDESILELNFKEGSSSTGWGNWSGAEGSMHISLIALCYENEEGKPAASAWSNLCFNDANIDRFGADPRLNVVALEPGTPVIMNDVQTVTCKYILDRKNDDYRGWAVRKYQYLKKSAASSQLTCGINMYLMRLADVYQMYAEASLKNGDEATAREYLNKVRRRAYDLPIDSPSDIDLKSSGDQLFNDLVEERFKEFCGEGVQHWVDVCRWKRLDKEIKEWYSVTLSGMPRYDARDLYYPIPQKELDANAAIVQSPAWK</sequence>
<feature type="domain" description="RagB/SusD" evidence="7">
    <location>
        <begin position="298"/>
        <end position="536"/>
    </location>
</feature>
<proteinExistence type="inferred from homology"/>
<evidence type="ECO:0000256" key="5">
    <source>
        <dbReference type="ARBA" id="ARBA00023237"/>
    </source>
</evidence>
<evidence type="ECO:0000256" key="4">
    <source>
        <dbReference type="ARBA" id="ARBA00023136"/>
    </source>
</evidence>
<dbReference type="PROSITE" id="PS51257">
    <property type="entry name" value="PROKAR_LIPOPROTEIN"/>
    <property type="match status" value="1"/>
</dbReference>
<evidence type="ECO:0000256" key="2">
    <source>
        <dbReference type="ARBA" id="ARBA00006275"/>
    </source>
</evidence>
<keyword evidence="3 6" id="KW-0732">Signal</keyword>
<comment type="subcellular location">
    <subcellularLocation>
        <location evidence="1">Cell outer membrane</location>
    </subcellularLocation>
</comment>
<evidence type="ECO:0000256" key="6">
    <source>
        <dbReference type="SAM" id="SignalP"/>
    </source>
</evidence>
<dbReference type="InterPro" id="IPR033985">
    <property type="entry name" value="SusD-like_N"/>
</dbReference>
<feature type="signal peptide" evidence="6">
    <location>
        <begin position="1"/>
        <end position="22"/>
    </location>
</feature>
<dbReference type="RefSeq" id="WP_183671471.1">
    <property type="nucleotide sequence ID" value="NZ_BMPB01000007.1"/>
</dbReference>
<dbReference type="Proteomes" id="UP000533637">
    <property type="component" value="Unassembled WGS sequence"/>
</dbReference>
<comment type="similarity">
    <text evidence="2">Belongs to the SusD family.</text>
</comment>
<evidence type="ECO:0000259" key="8">
    <source>
        <dbReference type="Pfam" id="PF14322"/>
    </source>
</evidence>
<keyword evidence="5" id="KW-0998">Cell outer membrane</keyword>
<evidence type="ECO:0000256" key="1">
    <source>
        <dbReference type="ARBA" id="ARBA00004442"/>
    </source>
</evidence>
<dbReference type="InterPro" id="IPR011990">
    <property type="entry name" value="TPR-like_helical_dom_sf"/>
</dbReference>
<comment type="caution">
    <text evidence="9">The sequence shown here is derived from an EMBL/GenBank/DDBJ whole genome shotgun (WGS) entry which is preliminary data.</text>
</comment>
<keyword evidence="10" id="KW-1185">Reference proteome</keyword>
<accession>A0ABR6KP90</accession>